<dbReference type="SUPFAM" id="SSF55052">
    <property type="entry name" value="CheY-binding domain of CheA"/>
    <property type="match status" value="1"/>
</dbReference>
<accession>A0A484Y4U0</accession>
<name>A0A484Y4U0_9ENTR</name>
<dbReference type="GO" id="GO:0005737">
    <property type="term" value="C:cytoplasm"/>
    <property type="evidence" value="ECO:0007669"/>
    <property type="project" value="UniProtKB-SubCell"/>
</dbReference>
<dbReference type="EC" id="2.7.13.3" evidence="5"/>
<dbReference type="InterPro" id="IPR037006">
    <property type="entry name" value="CheA-like_homodim_sf"/>
</dbReference>
<keyword evidence="5" id="KW-0808">Transferase</keyword>
<dbReference type="InterPro" id="IPR004105">
    <property type="entry name" value="CheA-like_dim"/>
</dbReference>
<dbReference type="GO" id="GO:0000155">
    <property type="term" value="F:phosphorelay sensor kinase activity"/>
    <property type="evidence" value="ECO:0007669"/>
    <property type="project" value="InterPro"/>
</dbReference>
<dbReference type="AlphaFoldDB" id="A0A484Y4U0"/>
<sequence>MVLSRLKENEVNLLEEELGNLATLSNVVKGKDSLAATLDDGIGQDDIVAVLCFVIEADQIAFETETPVADAPAPVEEVVAEVAAPAVVPAAPALKAVPKEPAAPGRGEKPAARSSESTSIRVAVEKVDQLINLVGELVITQSMLAQRSNEPGPGHPTAISLPAWVSYNVTPAIWQESVMSIRMMPMEYVFSPLPAPGARSGR</sequence>
<evidence type="ECO:0000313" key="5">
    <source>
        <dbReference type="EMBL" id="VFS30952.1"/>
    </source>
</evidence>
<dbReference type="PANTHER" id="PTHR43395:SF10">
    <property type="entry name" value="CHEMOTAXIS PROTEIN CHEA"/>
    <property type="match status" value="1"/>
</dbReference>
<dbReference type="SMART" id="SM01231">
    <property type="entry name" value="H-kinase_dim"/>
    <property type="match status" value="1"/>
</dbReference>
<dbReference type="InterPro" id="IPR036097">
    <property type="entry name" value="HisK_dim/P_sf"/>
</dbReference>
<feature type="domain" description="Histidine kinase CheA-like homodimeric" evidence="4">
    <location>
        <begin position="117"/>
        <end position="181"/>
    </location>
</feature>
<dbReference type="GO" id="GO:0006935">
    <property type="term" value="P:chemotaxis"/>
    <property type="evidence" value="ECO:0007669"/>
    <property type="project" value="InterPro"/>
</dbReference>
<dbReference type="Gene3D" id="3.30.70.400">
    <property type="entry name" value="CheY-binding domain of CheA"/>
    <property type="match status" value="1"/>
</dbReference>
<dbReference type="InterPro" id="IPR051315">
    <property type="entry name" value="Bact_Chemotaxis_CheA"/>
</dbReference>
<evidence type="ECO:0000259" key="4">
    <source>
        <dbReference type="SMART" id="SM01231"/>
    </source>
</evidence>
<dbReference type="Gene3D" id="1.10.287.560">
    <property type="entry name" value="Histidine kinase CheA-like, homodimeric domain"/>
    <property type="match status" value="1"/>
</dbReference>
<evidence type="ECO:0000313" key="6">
    <source>
        <dbReference type="Proteomes" id="UP000351155"/>
    </source>
</evidence>
<organism evidence="5 6">
    <name type="scientific">Enterobacter cancerogenus</name>
    <dbReference type="NCBI Taxonomy" id="69218"/>
    <lineage>
        <taxon>Bacteria</taxon>
        <taxon>Pseudomonadati</taxon>
        <taxon>Pseudomonadota</taxon>
        <taxon>Gammaproteobacteria</taxon>
        <taxon>Enterobacterales</taxon>
        <taxon>Enterobacteriaceae</taxon>
        <taxon>Enterobacter</taxon>
        <taxon>Enterobacter cloacae complex</taxon>
    </lineage>
</organism>
<dbReference type="InterPro" id="IPR035891">
    <property type="entry name" value="CheY-binding_CheA"/>
</dbReference>
<dbReference type="SUPFAM" id="SSF47384">
    <property type="entry name" value="Homodimeric domain of signal transducing histidine kinase"/>
    <property type="match status" value="1"/>
</dbReference>
<dbReference type="Pfam" id="PF02895">
    <property type="entry name" value="H-kinase_dim"/>
    <property type="match status" value="1"/>
</dbReference>
<protein>
    <submittedName>
        <fullName evidence="5">Chemotaxis protein CheA</fullName>
        <ecNumber evidence="5">2.7.13.3</ecNumber>
    </submittedName>
</protein>
<reference evidence="5 6" key="1">
    <citation type="submission" date="2019-03" db="EMBL/GenBank/DDBJ databases">
        <authorList>
            <consortium name="Pathogen Informatics"/>
        </authorList>
    </citation>
    <scope>NUCLEOTIDE SEQUENCE [LARGE SCALE GENOMIC DNA]</scope>
    <source>
        <strain evidence="5 6">NCTC12126</strain>
    </source>
</reference>
<feature type="region of interest" description="Disordered" evidence="3">
    <location>
        <begin position="98"/>
        <end position="118"/>
    </location>
</feature>
<dbReference type="Pfam" id="PF09078">
    <property type="entry name" value="CheY-binding"/>
    <property type="match status" value="1"/>
</dbReference>
<gene>
    <name evidence="5" type="primary">cheA_2</name>
    <name evidence="5" type="ORF">NCTC12126_03037</name>
</gene>
<evidence type="ECO:0000256" key="1">
    <source>
        <dbReference type="ARBA" id="ARBA00004496"/>
    </source>
</evidence>
<dbReference type="PANTHER" id="PTHR43395">
    <property type="entry name" value="SENSOR HISTIDINE KINASE CHEA"/>
    <property type="match status" value="1"/>
</dbReference>
<comment type="subcellular location">
    <subcellularLocation>
        <location evidence="1">Cytoplasm</location>
    </subcellularLocation>
</comment>
<keyword evidence="2" id="KW-0963">Cytoplasm</keyword>
<evidence type="ECO:0000256" key="2">
    <source>
        <dbReference type="ARBA" id="ARBA00022490"/>
    </source>
</evidence>
<proteinExistence type="predicted"/>
<dbReference type="InterPro" id="IPR015162">
    <property type="entry name" value="CheY-binding"/>
</dbReference>
<dbReference type="Proteomes" id="UP000351155">
    <property type="component" value="Unassembled WGS sequence"/>
</dbReference>
<evidence type="ECO:0000256" key="3">
    <source>
        <dbReference type="SAM" id="MobiDB-lite"/>
    </source>
</evidence>
<dbReference type="EMBL" id="CAADIW010000024">
    <property type="protein sequence ID" value="VFS30952.1"/>
    <property type="molecule type" value="Genomic_DNA"/>
</dbReference>